<comment type="subcellular location">
    <subcellularLocation>
        <location evidence="1">Cell membrane</location>
        <topology evidence="1">Multi-pass membrane protein</topology>
    </subcellularLocation>
</comment>
<gene>
    <name evidence="9" type="ORF">S01H1_80447</name>
</gene>
<evidence type="ECO:0000256" key="4">
    <source>
        <dbReference type="ARBA" id="ARBA00022692"/>
    </source>
</evidence>
<dbReference type="Pfam" id="PF00528">
    <property type="entry name" value="BPD_transp_1"/>
    <property type="match status" value="1"/>
</dbReference>
<keyword evidence="5 7" id="KW-1133">Transmembrane helix</keyword>
<evidence type="ECO:0000313" key="9">
    <source>
        <dbReference type="EMBL" id="GAG47760.1"/>
    </source>
</evidence>
<dbReference type="InterPro" id="IPR000515">
    <property type="entry name" value="MetI-like"/>
</dbReference>
<evidence type="ECO:0000256" key="2">
    <source>
        <dbReference type="ARBA" id="ARBA00022448"/>
    </source>
</evidence>
<keyword evidence="2" id="KW-0813">Transport</keyword>
<dbReference type="EMBL" id="BARS01054325">
    <property type="protein sequence ID" value="GAG47760.1"/>
    <property type="molecule type" value="Genomic_DNA"/>
</dbReference>
<dbReference type="CDD" id="cd06261">
    <property type="entry name" value="TM_PBP2"/>
    <property type="match status" value="1"/>
</dbReference>
<evidence type="ECO:0000256" key="1">
    <source>
        <dbReference type="ARBA" id="ARBA00004651"/>
    </source>
</evidence>
<proteinExistence type="predicted"/>
<dbReference type="InterPro" id="IPR035906">
    <property type="entry name" value="MetI-like_sf"/>
</dbReference>
<comment type="caution">
    <text evidence="9">The sequence shown here is derived from an EMBL/GenBank/DDBJ whole genome shotgun (WGS) entry which is preliminary data.</text>
</comment>
<feature type="transmembrane region" description="Helical" evidence="7">
    <location>
        <begin position="12"/>
        <end position="30"/>
    </location>
</feature>
<keyword evidence="3" id="KW-1003">Cell membrane</keyword>
<evidence type="ECO:0000256" key="7">
    <source>
        <dbReference type="SAM" id="Phobius"/>
    </source>
</evidence>
<accession>X0XWL2</accession>
<sequence>MPAFFAISIVDMWQWAPFIAVLLVSSIDFLPREVVDSAELDCSKFQKFRYVILPLLKPTIFFLILIKILESMRAFDLIYNITKGGPGTATETLDMYAFYRGVLWSGEISYASAMSVVMLVVTIVLMNLIWKVAKKWVTF</sequence>
<evidence type="ECO:0000256" key="3">
    <source>
        <dbReference type="ARBA" id="ARBA00022475"/>
    </source>
</evidence>
<keyword evidence="4 7" id="KW-0812">Transmembrane</keyword>
<dbReference type="PANTHER" id="PTHR43227">
    <property type="entry name" value="BLL4140 PROTEIN"/>
    <property type="match status" value="1"/>
</dbReference>
<dbReference type="AlphaFoldDB" id="X0XWL2"/>
<keyword evidence="6 7" id="KW-0472">Membrane</keyword>
<organism evidence="9">
    <name type="scientific">marine sediment metagenome</name>
    <dbReference type="NCBI Taxonomy" id="412755"/>
    <lineage>
        <taxon>unclassified sequences</taxon>
        <taxon>metagenomes</taxon>
        <taxon>ecological metagenomes</taxon>
    </lineage>
</organism>
<reference evidence="9" key="1">
    <citation type="journal article" date="2014" name="Front. Microbiol.">
        <title>High frequency of phylogenetically diverse reductive dehalogenase-homologous genes in deep subseafloor sedimentary metagenomes.</title>
        <authorList>
            <person name="Kawai M."/>
            <person name="Futagami T."/>
            <person name="Toyoda A."/>
            <person name="Takaki Y."/>
            <person name="Nishi S."/>
            <person name="Hori S."/>
            <person name="Arai W."/>
            <person name="Tsubouchi T."/>
            <person name="Morono Y."/>
            <person name="Uchiyama I."/>
            <person name="Ito T."/>
            <person name="Fujiyama A."/>
            <person name="Inagaki F."/>
            <person name="Takami H."/>
        </authorList>
    </citation>
    <scope>NUCLEOTIDE SEQUENCE</scope>
    <source>
        <strain evidence="9">Expedition CK06-06</strain>
    </source>
</reference>
<dbReference type="PROSITE" id="PS50928">
    <property type="entry name" value="ABC_TM1"/>
    <property type="match status" value="1"/>
</dbReference>
<dbReference type="PANTHER" id="PTHR43227:SF7">
    <property type="entry name" value="ARABINOOLIGOSACCHARIDES TRANSPORT SYSTEM PERMEASE PROTEIN ARAP"/>
    <property type="match status" value="1"/>
</dbReference>
<evidence type="ECO:0000259" key="8">
    <source>
        <dbReference type="PROSITE" id="PS50928"/>
    </source>
</evidence>
<dbReference type="SUPFAM" id="SSF161098">
    <property type="entry name" value="MetI-like"/>
    <property type="match status" value="1"/>
</dbReference>
<protein>
    <recommendedName>
        <fullName evidence="8">ABC transmembrane type-1 domain-containing protein</fullName>
    </recommendedName>
</protein>
<name>X0XWL2_9ZZZZ</name>
<dbReference type="GO" id="GO:0055085">
    <property type="term" value="P:transmembrane transport"/>
    <property type="evidence" value="ECO:0007669"/>
    <property type="project" value="InterPro"/>
</dbReference>
<dbReference type="InterPro" id="IPR050809">
    <property type="entry name" value="UgpAE/MalFG_permease"/>
</dbReference>
<dbReference type="Gene3D" id="1.10.3720.10">
    <property type="entry name" value="MetI-like"/>
    <property type="match status" value="1"/>
</dbReference>
<feature type="domain" description="ABC transmembrane type-1" evidence="8">
    <location>
        <begin position="1"/>
        <end position="129"/>
    </location>
</feature>
<evidence type="ECO:0000256" key="6">
    <source>
        <dbReference type="ARBA" id="ARBA00023136"/>
    </source>
</evidence>
<evidence type="ECO:0000256" key="5">
    <source>
        <dbReference type="ARBA" id="ARBA00022989"/>
    </source>
</evidence>
<feature type="transmembrane region" description="Helical" evidence="7">
    <location>
        <begin position="50"/>
        <end position="69"/>
    </location>
</feature>
<feature type="transmembrane region" description="Helical" evidence="7">
    <location>
        <begin position="108"/>
        <end position="130"/>
    </location>
</feature>
<dbReference type="GO" id="GO:0005886">
    <property type="term" value="C:plasma membrane"/>
    <property type="evidence" value="ECO:0007669"/>
    <property type="project" value="UniProtKB-SubCell"/>
</dbReference>